<name>W1NRC7_AMBTC</name>
<dbReference type="Gene3D" id="2.60.120.330">
    <property type="entry name" value="B-lactam Antibiotic, Isopenicillin N Synthase, Chain"/>
    <property type="match status" value="1"/>
</dbReference>
<gene>
    <name evidence="2" type="ORF">AMTR_s00072p00089700</name>
</gene>
<evidence type="ECO:0000259" key="1">
    <source>
        <dbReference type="Pfam" id="PF03171"/>
    </source>
</evidence>
<evidence type="ECO:0000313" key="3">
    <source>
        <dbReference type="Proteomes" id="UP000017836"/>
    </source>
</evidence>
<dbReference type="EMBL" id="KI395332">
    <property type="protein sequence ID" value="ERM98407.1"/>
    <property type="molecule type" value="Genomic_DNA"/>
</dbReference>
<keyword evidence="3" id="KW-1185">Reference proteome</keyword>
<protein>
    <recommendedName>
        <fullName evidence="1">Isopenicillin N synthase-like Fe(2+) 2OG dioxygenase domain-containing protein</fullName>
    </recommendedName>
</protein>
<dbReference type="InterPro" id="IPR027443">
    <property type="entry name" value="IPNS-like_sf"/>
</dbReference>
<organism evidence="2 3">
    <name type="scientific">Amborella trichopoda</name>
    <dbReference type="NCBI Taxonomy" id="13333"/>
    <lineage>
        <taxon>Eukaryota</taxon>
        <taxon>Viridiplantae</taxon>
        <taxon>Streptophyta</taxon>
        <taxon>Embryophyta</taxon>
        <taxon>Tracheophyta</taxon>
        <taxon>Spermatophyta</taxon>
        <taxon>Magnoliopsida</taxon>
        <taxon>Amborellales</taxon>
        <taxon>Amborellaceae</taxon>
        <taxon>Amborella</taxon>
    </lineage>
</organism>
<dbReference type="Proteomes" id="UP000017836">
    <property type="component" value="Unassembled WGS sequence"/>
</dbReference>
<dbReference type="InterPro" id="IPR044861">
    <property type="entry name" value="IPNS-like_FE2OG_OXY"/>
</dbReference>
<dbReference type="OMA" id="EYETEYM"/>
<accession>W1NRC7</accession>
<dbReference type="Gramene" id="ERM98407">
    <property type="protein sequence ID" value="ERM98407"/>
    <property type="gene ID" value="AMTR_s00072p00089700"/>
</dbReference>
<dbReference type="Pfam" id="PF03171">
    <property type="entry name" value="2OG-FeII_Oxy"/>
    <property type="match status" value="1"/>
</dbReference>
<evidence type="ECO:0000313" key="2">
    <source>
        <dbReference type="EMBL" id="ERM98407.1"/>
    </source>
</evidence>
<reference evidence="3" key="1">
    <citation type="journal article" date="2013" name="Science">
        <title>The Amborella genome and the evolution of flowering plants.</title>
        <authorList>
            <consortium name="Amborella Genome Project"/>
        </authorList>
    </citation>
    <scope>NUCLEOTIDE SEQUENCE [LARGE SCALE GENOMIC DNA]</scope>
</reference>
<dbReference type="AlphaFoldDB" id="W1NRC7"/>
<dbReference type="PANTHER" id="PTHR47990">
    <property type="entry name" value="2-OXOGLUTARATE (2OG) AND FE(II)-DEPENDENT OXYGENASE SUPERFAMILY PROTEIN-RELATED"/>
    <property type="match status" value="1"/>
</dbReference>
<dbReference type="HOGENOM" id="CLU_010119_13_2_1"/>
<dbReference type="eggNOG" id="KOG0143">
    <property type="taxonomic scope" value="Eukaryota"/>
</dbReference>
<proteinExistence type="predicted"/>
<dbReference type="InterPro" id="IPR050231">
    <property type="entry name" value="Iron_ascorbate_oxido_reductase"/>
</dbReference>
<sequence>MDQKILSNGRYKSVEHRAVVNEKRTRISIAVGHGPELSTIVAPATMLISGGEKAKYRPVVYADYMRMQQSSVIRGKTPLESLRID</sequence>
<feature type="domain" description="Isopenicillin N synthase-like Fe(2+) 2OG dioxygenase" evidence="1">
    <location>
        <begin position="4"/>
        <end position="31"/>
    </location>
</feature>
<dbReference type="SUPFAM" id="SSF51197">
    <property type="entry name" value="Clavaminate synthase-like"/>
    <property type="match status" value="1"/>
</dbReference>